<proteinExistence type="predicted"/>
<organism evidence="1">
    <name type="scientific">Arundo donax</name>
    <name type="common">Giant reed</name>
    <name type="synonym">Donax arundinaceus</name>
    <dbReference type="NCBI Taxonomy" id="35708"/>
    <lineage>
        <taxon>Eukaryota</taxon>
        <taxon>Viridiplantae</taxon>
        <taxon>Streptophyta</taxon>
        <taxon>Embryophyta</taxon>
        <taxon>Tracheophyta</taxon>
        <taxon>Spermatophyta</taxon>
        <taxon>Magnoliopsida</taxon>
        <taxon>Liliopsida</taxon>
        <taxon>Poales</taxon>
        <taxon>Poaceae</taxon>
        <taxon>PACMAD clade</taxon>
        <taxon>Arundinoideae</taxon>
        <taxon>Arundineae</taxon>
        <taxon>Arundo</taxon>
    </lineage>
</organism>
<reference evidence="1" key="2">
    <citation type="journal article" date="2015" name="Data Brief">
        <title>Shoot transcriptome of the giant reed, Arundo donax.</title>
        <authorList>
            <person name="Barrero R.A."/>
            <person name="Guerrero F.D."/>
            <person name="Moolhuijzen P."/>
            <person name="Goolsby J.A."/>
            <person name="Tidwell J."/>
            <person name="Bellgard S.E."/>
            <person name="Bellgard M.I."/>
        </authorList>
    </citation>
    <scope>NUCLEOTIDE SEQUENCE</scope>
    <source>
        <tissue evidence="1">Shoot tissue taken approximately 20 cm above the soil surface</tissue>
    </source>
</reference>
<name>A0A0A9A158_ARUDO</name>
<sequence length="66" mass="7460">MCMPDLDYALGTVGMFSVVEVQTTAVKFVEIGRITKRTEPSLHYMKPDCILCSETDVVRHVCAFIY</sequence>
<evidence type="ECO:0000313" key="1">
    <source>
        <dbReference type="EMBL" id="JAD44826.1"/>
    </source>
</evidence>
<dbReference type="AlphaFoldDB" id="A0A0A9A158"/>
<reference evidence="1" key="1">
    <citation type="submission" date="2014-09" db="EMBL/GenBank/DDBJ databases">
        <authorList>
            <person name="Magalhaes I.L.F."/>
            <person name="Oliveira U."/>
            <person name="Santos F.R."/>
            <person name="Vidigal T.H.D.A."/>
            <person name="Brescovit A.D."/>
            <person name="Santos A.J."/>
        </authorList>
    </citation>
    <scope>NUCLEOTIDE SEQUENCE</scope>
    <source>
        <tissue evidence="1">Shoot tissue taken approximately 20 cm above the soil surface</tissue>
    </source>
</reference>
<dbReference type="EMBL" id="GBRH01253069">
    <property type="protein sequence ID" value="JAD44826.1"/>
    <property type="molecule type" value="Transcribed_RNA"/>
</dbReference>
<accession>A0A0A9A158</accession>
<protein>
    <submittedName>
        <fullName evidence="1">Uncharacterized protein</fullName>
    </submittedName>
</protein>